<comment type="caution">
    <text evidence="1">The sequence shown here is derived from an EMBL/GenBank/DDBJ whole genome shotgun (WGS) entry which is preliminary data.</text>
</comment>
<accession>A0ABT0L7M4</accession>
<protein>
    <recommendedName>
        <fullName evidence="3">DUF3802 family protein</fullName>
    </recommendedName>
</protein>
<proteinExistence type="predicted"/>
<evidence type="ECO:0000313" key="2">
    <source>
        <dbReference type="Proteomes" id="UP001203423"/>
    </source>
</evidence>
<keyword evidence="2" id="KW-1185">Reference proteome</keyword>
<organism evidence="1 2">
    <name type="scientific">Shewanella surugensis</name>
    <dbReference type="NCBI Taxonomy" id="212020"/>
    <lineage>
        <taxon>Bacteria</taxon>
        <taxon>Pseudomonadati</taxon>
        <taxon>Pseudomonadota</taxon>
        <taxon>Gammaproteobacteria</taxon>
        <taxon>Alteromonadales</taxon>
        <taxon>Shewanellaceae</taxon>
        <taxon>Shewanella</taxon>
    </lineage>
</organism>
<dbReference type="EMBL" id="JAKIKS010000010">
    <property type="protein sequence ID" value="MCL1123692.1"/>
    <property type="molecule type" value="Genomic_DNA"/>
</dbReference>
<name>A0ABT0L7M4_9GAMM</name>
<evidence type="ECO:0000313" key="1">
    <source>
        <dbReference type="EMBL" id="MCL1123692.1"/>
    </source>
</evidence>
<dbReference type="Proteomes" id="UP001203423">
    <property type="component" value="Unassembled WGS sequence"/>
</dbReference>
<dbReference type="RefSeq" id="WP_248938978.1">
    <property type="nucleotide sequence ID" value="NZ_JAKIKS010000010.1"/>
</dbReference>
<evidence type="ECO:0008006" key="3">
    <source>
        <dbReference type="Google" id="ProtNLM"/>
    </source>
</evidence>
<sequence>MCDNFRSVITSAVGGWLLNLNRGESDDIAFCIQLGLILPKLQATIKEDLLSISQELMTVIQAGSLDNQTVDINEIKNILMKDLEIFVDRDIMPPLDAILNPPVEDTVVAASEGDVEDASDEESVAS</sequence>
<gene>
    <name evidence="1" type="ORF">L2764_04120</name>
</gene>
<reference evidence="1 2" key="1">
    <citation type="submission" date="2022-01" db="EMBL/GenBank/DDBJ databases">
        <title>Whole genome-based taxonomy of the Shewanellaceae.</title>
        <authorList>
            <person name="Martin-Rodriguez A.J."/>
        </authorList>
    </citation>
    <scope>NUCLEOTIDE SEQUENCE [LARGE SCALE GENOMIC DNA]</scope>
    <source>
        <strain evidence="1 2">DSM 17177</strain>
    </source>
</reference>